<keyword evidence="3" id="KW-1244">Viral short tail ejection system</keyword>
<evidence type="ECO:0000256" key="1">
    <source>
        <dbReference type="ARBA" id="ARBA00003421"/>
    </source>
</evidence>
<evidence type="ECO:0000256" key="7">
    <source>
        <dbReference type="ARBA" id="ARBA00022950"/>
    </source>
</evidence>
<dbReference type="GO" id="GO:0099002">
    <property type="term" value="P:symbiont genome ejection through host cell envelope, short tail mechanism"/>
    <property type="evidence" value="ECO:0007669"/>
    <property type="project" value="UniProtKB-KW"/>
</dbReference>
<dbReference type="EMBL" id="LR796768">
    <property type="protein sequence ID" value="CAB4165219.1"/>
    <property type="molecule type" value="Genomic_DNA"/>
</dbReference>
<reference evidence="11" key="1">
    <citation type="submission" date="2020-04" db="EMBL/GenBank/DDBJ databases">
        <authorList>
            <person name="Chiriac C."/>
            <person name="Salcher M."/>
            <person name="Ghai R."/>
            <person name="Kavagutti S V."/>
        </authorList>
    </citation>
    <scope>NUCLEOTIDE SEQUENCE</scope>
</reference>
<accession>A0A6J5P090</accession>
<comment type="subcellular location">
    <subcellularLocation>
        <location evidence="2">Virion</location>
    </subcellularLocation>
</comment>
<evidence type="ECO:0000256" key="6">
    <source>
        <dbReference type="ARBA" id="ARBA00022844"/>
    </source>
</evidence>
<evidence type="ECO:0000256" key="5">
    <source>
        <dbReference type="ARBA" id="ARBA00022612"/>
    </source>
</evidence>
<protein>
    <submittedName>
        <fullName evidence="11">Head-to-tail connector protein, podovirus-type</fullName>
    </submittedName>
</protein>
<keyword evidence="10" id="KW-1160">Virus entry into host cell</keyword>
<comment type="function">
    <text evidence="1">Forms the portal vertex of the capsid. This portal plays critical roles in head assembly, genome packaging, neck/tail attachment, and genome ejection. The portal protein multimerizes as a single ring-shaped homododecamer arranged around a central channel.</text>
</comment>
<evidence type="ECO:0000256" key="9">
    <source>
        <dbReference type="ARBA" id="ARBA00023219"/>
    </source>
</evidence>
<dbReference type="Pfam" id="PF12236">
    <property type="entry name" value="Head-tail_con"/>
    <property type="match status" value="1"/>
</dbReference>
<evidence type="ECO:0000256" key="2">
    <source>
        <dbReference type="ARBA" id="ARBA00004328"/>
    </source>
</evidence>
<organism evidence="11">
    <name type="scientific">uncultured Caudovirales phage</name>
    <dbReference type="NCBI Taxonomy" id="2100421"/>
    <lineage>
        <taxon>Viruses</taxon>
        <taxon>Duplodnaviria</taxon>
        <taxon>Heunggongvirae</taxon>
        <taxon>Uroviricota</taxon>
        <taxon>Caudoviricetes</taxon>
        <taxon>Peduoviridae</taxon>
        <taxon>Maltschvirus</taxon>
        <taxon>Maltschvirus maltsch</taxon>
    </lineage>
</organism>
<proteinExistence type="predicted"/>
<keyword evidence="4" id="KW-1162">Viral penetration into host cytoplasm</keyword>
<sequence>MQKPSCPYRRRYGDLKKERTTWFTHWQELSKYYLPRTGKFLVDEKARGQKKHNNIVDNTGARALRVLGAGLMSGMTSPARPWFRLDAPTPELNEVEEVREWLNVVADRMRSVFNLSNFYRTLHGAYEELGLYGTAAFVVLPDFDDVIRCYPMTAGEYAIAVNDRGVVDTLYREFTMTVAQLVRRFGLDKCTPAVQRDFKNGNLDATVTVLHVVEPRIGTGNTPFVTDMPFASIYLEMSAPFGSYLSESGFKRFPALVPRWAVTPGDIYGNSPGMESLGDTKQLQHQQMRKGTAIDYMVNPPLQAPAGMKVHDLDTLPGGVSFVPIAGQGQGLRSSFEVGLDLNHLLADIQDVRQRINATFFADLFLLLSQDERSGTTAREVIERHEEKLLMLGPVLERLHDELLRPIIDIAFDAMMEGGVVPPPPKALRGQELSVEFVSVLAQAQRAVGVQSIDRLVATVAQISAAKQDLSVWDTLDTDRIVGQYGDMLGVDPHLTRSGDELDQVRQVRAQKEQMQAAAQNAPGVAGAVKDFADARAQDPALVNDFISQVAGYGAAPTP</sequence>
<keyword evidence="5" id="KW-1188">Viral release from host cell</keyword>
<keyword evidence="8" id="KW-1171">Viral genome ejection through host cell envelope</keyword>
<keyword evidence="9" id="KW-0231">Viral genome packaging</keyword>
<dbReference type="InterPro" id="IPR020991">
    <property type="entry name" value="Connector_podovirus"/>
</dbReference>
<dbReference type="GO" id="GO:0044423">
    <property type="term" value="C:virion component"/>
    <property type="evidence" value="ECO:0007669"/>
    <property type="project" value="UniProtKB-KW"/>
</dbReference>
<keyword evidence="7" id="KW-0118">Viral capsid assembly</keyword>
<keyword evidence="6" id="KW-0946">Virion</keyword>
<name>A0A6J5P090_9CAUD</name>
<gene>
    <name evidence="11" type="ORF">UFOVP821_27</name>
</gene>
<evidence type="ECO:0000256" key="8">
    <source>
        <dbReference type="ARBA" id="ARBA00023009"/>
    </source>
</evidence>
<evidence type="ECO:0000256" key="10">
    <source>
        <dbReference type="ARBA" id="ARBA00023296"/>
    </source>
</evidence>
<evidence type="ECO:0000256" key="3">
    <source>
        <dbReference type="ARBA" id="ARBA00022470"/>
    </source>
</evidence>
<evidence type="ECO:0000313" key="11">
    <source>
        <dbReference type="EMBL" id="CAB4165219.1"/>
    </source>
</evidence>
<evidence type="ECO:0000256" key="4">
    <source>
        <dbReference type="ARBA" id="ARBA00022595"/>
    </source>
</evidence>